<proteinExistence type="predicted"/>
<keyword evidence="1" id="KW-1133">Transmembrane helix</keyword>
<feature type="non-terminal residue" evidence="2">
    <location>
        <position position="1"/>
    </location>
</feature>
<keyword evidence="3" id="KW-1185">Reference proteome</keyword>
<dbReference type="Proteomes" id="UP001175211">
    <property type="component" value="Unassembled WGS sequence"/>
</dbReference>
<keyword evidence="1" id="KW-0812">Transmembrane</keyword>
<protein>
    <recommendedName>
        <fullName evidence="4">Transmembrane protein</fullName>
    </recommendedName>
</protein>
<dbReference type="AlphaFoldDB" id="A0AA39N1T5"/>
<gene>
    <name evidence="2" type="ORF">EV420DRAFT_1556069</name>
</gene>
<name>A0AA39N1T5_ARMTA</name>
<dbReference type="RefSeq" id="XP_060328667.1">
    <property type="nucleotide sequence ID" value="XM_060473659.1"/>
</dbReference>
<evidence type="ECO:0000313" key="3">
    <source>
        <dbReference type="Proteomes" id="UP001175211"/>
    </source>
</evidence>
<dbReference type="GeneID" id="85357207"/>
<reference evidence="2" key="1">
    <citation type="submission" date="2023-06" db="EMBL/GenBank/DDBJ databases">
        <authorList>
            <consortium name="Lawrence Berkeley National Laboratory"/>
            <person name="Ahrendt S."/>
            <person name="Sahu N."/>
            <person name="Indic B."/>
            <person name="Wong-Bajracharya J."/>
            <person name="Merenyi Z."/>
            <person name="Ke H.-M."/>
            <person name="Monk M."/>
            <person name="Kocsube S."/>
            <person name="Drula E."/>
            <person name="Lipzen A."/>
            <person name="Balint B."/>
            <person name="Henrissat B."/>
            <person name="Andreopoulos B."/>
            <person name="Martin F.M."/>
            <person name="Harder C.B."/>
            <person name="Rigling D."/>
            <person name="Ford K.L."/>
            <person name="Foster G.D."/>
            <person name="Pangilinan J."/>
            <person name="Papanicolaou A."/>
            <person name="Barry K."/>
            <person name="LaButti K."/>
            <person name="Viragh M."/>
            <person name="Koriabine M."/>
            <person name="Yan M."/>
            <person name="Riley R."/>
            <person name="Champramary S."/>
            <person name="Plett K.L."/>
            <person name="Tsai I.J."/>
            <person name="Slot J."/>
            <person name="Sipos G."/>
            <person name="Plett J."/>
            <person name="Nagy L.G."/>
            <person name="Grigoriev I.V."/>
        </authorList>
    </citation>
    <scope>NUCLEOTIDE SEQUENCE</scope>
    <source>
        <strain evidence="2">CCBAS 213</strain>
    </source>
</reference>
<feature type="transmembrane region" description="Helical" evidence="1">
    <location>
        <begin position="20"/>
        <end position="42"/>
    </location>
</feature>
<evidence type="ECO:0008006" key="4">
    <source>
        <dbReference type="Google" id="ProtNLM"/>
    </source>
</evidence>
<evidence type="ECO:0000313" key="2">
    <source>
        <dbReference type="EMBL" id="KAK0454279.1"/>
    </source>
</evidence>
<sequence length="122" mass="13386">MQPATISSPVSDKAPAFATSSVLVSIGAQGSVLFAITVILVYPMNCTVRACPSANSWFCGSMVWHLSESVVADCGVCTWSWWVSVRGWQASLFYEVVNFCFLTLCELLLGWFATFGILWCVR</sequence>
<organism evidence="2 3">
    <name type="scientific">Armillaria tabescens</name>
    <name type="common">Ringless honey mushroom</name>
    <name type="synonym">Agaricus tabescens</name>
    <dbReference type="NCBI Taxonomy" id="1929756"/>
    <lineage>
        <taxon>Eukaryota</taxon>
        <taxon>Fungi</taxon>
        <taxon>Dikarya</taxon>
        <taxon>Basidiomycota</taxon>
        <taxon>Agaricomycotina</taxon>
        <taxon>Agaricomycetes</taxon>
        <taxon>Agaricomycetidae</taxon>
        <taxon>Agaricales</taxon>
        <taxon>Marasmiineae</taxon>
        <taxon>Physalacriaceae</taxon>
        <taxon>Desarmillaria</taxon>
    </lineage>
</organism>
<accession>A0AA39N1T5</accession>
<evidence type="ECO:0000256" key="1">
    <source>
        <dbReference type="SAM" id="Phobius"/>
    </source>
</evidence>
<dbReference type="EMBL" id="JAUEPS010000027">
    <property type="protein sequence ID" value="KAK0454279.1"/>
    <property type="molecule type" value="Genomic_DNA"/>
</dbReference>
<feature type="transmembrane region" description="Helical" evidence="1">
    <location>
        <begin position="96"/>
        <end position="121"/>
    </location>
</feature>
<comment type="caution">
    <text evidence="2">The sequence shown here is derived from an EMBL/GenBank/DDBJ whole genome shotgun (WGS) entry which is preliminary data.</text>
</comment>
<keyword evidence="1" id="KW-0472">Membrane</keyword>